<dbReference type="RefSeq" id="WP_078221934.1">
    <property type="nucleotide sequence ID" value="NZ_CP019911.1"/>
</dbReference>
<dbReference type="EMBL" id="CP019911">
    <property type="protein sequence ID" value="AQW29256.1"/>
    <property type="molecule type" value="Genomic_DNA"/>
</dbReference>
<dbReference type="Pfam" id="PF13649">
    <property type="entry name" value="Methyltransf_25"/>
    <property type="match status" value="1"/>
</dbReference>
<dbReference type="SUPFAM" id="SSF53335">
    <property type="entry name" value="S-adenosyl-L-methionine-dependent methyltransferases"/>
    <property type="match status" value="1"/>
</dbReference>
<dbReference type="InterPro" id="IPR041698">
    <property type="entry name" value="Methyltransf_25"/>
</dbReference>
<reference evidence="3 4" key="1">
    <citation type="submission" date="2017-02" db="EMBL/GenBank/DDBJ databases">
        <title>Blood Disease Bacterium A2-HR MARDI.</title>
        <authorList>
            <person name="Badrun R."/>
            <person name="Abu Bakar N."/>
            <person name="Laboh R."/>
        </authorList>
    </citation>
    <scope>NUCLEOTIDE SEQUENCE [LARGE SCALE GENOMIC DNA]</scope>
    <source>
        <strain evidence="3 4">A2-HR MARDI</strain>
    </source>
</reference>
<dbReference type="InterPro" id="IPR029063">
    <property type="entry name" value="SAM-dependent_MTases_sf"/>
</dbReference>
<protein>
    <submittedName>
        <fullName evidence="3">SAM-dependent methyltransferase</fullName>
    </submittedName>
</protein>
<dbReference type="GO" id="GO:0008168">
    <property type="term" value="F:methyltransferase activity"/>
    <property type="evidence" value="ECO:0007669"/>
    <property type="project" value="UniProtKB-KW"/>
</dbReference>
<keyword evidence="3" id="KW-0489">Methyltransferase</keyword>
<proteinExistence type="predicted"/>
<dbReference type="Gene3D" id="3.40.50.150">
    <property type="entry name" value="Vaccinia Virus protein VP39"/>
    <property type="match status" value="1"/>
</dbReference>
<organism evidence="3 4">
    <name type="scientific">blood disease bacterium A2-HR MARDI</name>
    <dbReference type="NCBI Taxonomy" id="1944648"/>
    <lineage>
        <taxon>Bacteria</taxon>
        <taxon>Pseudomonadati</taxon>
        <taxon>Pseudomonadota</taxon>
        <taxon>Betaproteobacteria</taxon>
        <taxon>Burkholderiales</taxon>
        <taxon>Burkholderiaceae</taxon>
        <taxon>Ralstonia</taxon>
        <taxon>Ralstonia solanacearum species complex</taxon>
    </lineage>
</organism>
<gene>
    <name evidence="3" type="ORF">B0B51_03990</name>
</gene>
<dbReference type="AlphaFoldDB" id="A0A1U9VFB0"/>
<keyword evidence="3" id="KW-0808">Transferase</keyword>
<evidence type="ECO:0000313" key="3">
    <source>
        <dbReference type="EMBL" id="AQW29256.1"/>
    </source>
</evidence>
<accession>A0A1U9VFB0</accession>
<name>A0A1U9VFB0_9RALS</name>
<evidence type="ECO:0000313" key="4">
    <source>
        <dbReference type="Proteomes" id="UP000189628"/>
    </source>
</evidence>
<feature type="region of interest" description="Disordered" evidence="1">
    <location>
        <begin position="1"/>
        <end position="25"/>
    </location>
</feature>
<dbReference type="CDD" id="cd02440">
    <property type="entry name" value="AdoMet_MTases"/>
    <property type="match status" value="1"/>
</dbReference>
<dbReference type="GO" id="GO:0032259">
    <property type="term" value="P:methylation"/>
    <property type="evidence" value="ECO:0007669"/>
    <property type="project" value="UniProtKB-KW"/>
</dbReference>
<evidence type="ECO:0000259" key="2">
    <source>
        <dbReference type="Pfam" id="PF13649"/>
    </source>
</evidence>
<sequence length="319" mass="34889">MSLIEPSTERPATEPGLISHGTDADHEETDAALLERIRARLLAAGDVPGATVGQLLSLADALASFDLGRFLLRHRGWNAYWTHRLVTYQPGTLPASSAEGLEYQLFEKLPTVLATRERFGIFRSQLQARMKPGTTAASVPCGLMGDLLLLDYSGLPDVRLIGVDLDPAALDGARALAEMRGLAGRVSLSHKDAWALNLRGSVDALASNGLNIYEPNDGRVTELYCAYREALRPGGTLVTSFLTPPPALSPASPWNMDAIDPKALSLQTMLFAKIIEAKWQTFRTHAQTLRQLQHAGFVNIRFIDDRARIFPTVIAQRPR</sequence>
<dbReference type="Proteomes" id="UP000189628">
    <property type="component" value="Chromosome"/>
</dbReference>
<feature type="domain" description="Methyltransferase" evidence="2">
    <location>
        <begin position="156"/>
        <end position="235"/>
    </location>
</feature>
<evidence type="ECO:0000256" key="1">
    <source>
        <dbReference type="SAM" id="MobiDB-lite"/>
    </source>
</evidence>